<gene>
    <name evidence="1" type="ORF">IG3_02131</name>
</gene>
<evidence type="ECO:0000313" key="2">
    <source>
        <dbReference type="Proteomes" id="UP000004136"/>
    </source>
</evidence>
<dbReference type="HOGENOM" id="CLU_090565_0_0_9"/>
<accession>J9CJ15</accession>
<reference evidence="1 2" key="1">
    <citation type="submission" date="2012-04" db="EMBL/GenBank/DDBJ databases">
        <title>The Genome Sequence of Bacillus cereus HuA2-1.</title>
        <authorList>
            <consortium name="The Broad Institute Genome Sequencing Platform"/>
            <consortium name="The Broad Institute Genome Sequencing Center for Infectious Disease"/>
            <person name="Feldgarden M."/>
            <person name="Van der Auwera G.A."/>
            <person name="Mahillon J."/>
            <person name="Duprez V."/>
            <person name="Timmery S."/>
            <person name="Mattelet C."/>
            <person name="Dierick K."/>
            <person name="Sun M."/>
            <person name="Yu Z."/>
            <person name="Zhu L."/>
            <person name="Hu X."/>
            <person name="Shank E.B."/>
            <person name="Swiecicka I."/>
            <person name="Hansen B.M."/>
            <person name="Andrup L."/>
            <person name="Young S.K."/>
            <person name="Zeng Q."/>
            <person name="Gargeya S."/>
            <person name="Fitzgerald M."/>
            <person name="Haas B."/>
            <person name="Abouelleil A."/>
            <person name="Alvarado L."/>
            <person name="Arachchi H.M."/>
            <person name="Berlin A."/>
            <person name="Chapman S.B."/>
            <person name="Goldberg J."/>
            <person name="Griggs A."/>
            <person name="Gujja S."/>
            <person name="Hansen M."/>
            <person name="Howarth C."/>
            <person name="Imamovic A."/>
            <person name="Larimer J."/>
            <person name="McCowen C."/>
            <person name="Montmayeur A."/>
            <person name="Murphy C."/>
            <person name="Neiman D."/>
            <person name="Pearson M."/>
            <person name="Priest M."/>
            <person name="Roberts A."/>
            <person name="Saif S."/>
            <person name="Shea T."/>
            <person name="Sisk P."/>
            <person name="Sykes S."/>
            <person name="Wortman J."/>
            <person name="Nusbaum C."/>
            <person name="Birren B."/>
        </authorList>
    </citation>
    <scope>NUCLEOTIDE SEQUENCE [LARGE SCALE GENOMIC DNA]</scope>
    <source>
        <strain evidence="1 2">HuA2-1</strain>
    </source>
</reference>
<dbReference type="Proteomes" id="UP000004136">
    <property type="component" value="Unassembled WGS sequence"/>
</dbReference>
<sequence length="228" mass="27039">MSKRIETFNHLSKESYSLLLCSGVLLDFGQIINIAENYLETERTLRNNKRYYYAILEQEQTDKESFGMYGNTYLDLGEVQIGLYRNTRYTTLNLITANKEMFEEYFHDAIIDINYTKKQLVENFAAVEYEKLGLYKNSQPVIPVFTAVDLSILNEIANTISEDLILLCKENEKPLKEYFASSRYSKEITYEEFFIWWYHFFYTKVTEELIQKGVIITSDQKNQTYIIY</sequence>
<proteinExistence type="predicted"/>
<dbReference type="EMBL" id="AHDV01000014">
    <property type="protein sequence ID" value="EJV85387.1"/>
    <property type="molecule type" value="Genomic_DNA"/>
</dbReference>
<evidence type="ECO:0000313" key="1">
    <source>
        <dbReference type="EMBL" id="EJV85387.1"/>
    </source>
</evidence>
<dbReference type="AlphaFoldDB" id="J9CJ15"/>
<dbReference type="PATRIC" id="fig|1053201.3.peg.2187"/>
<name>J9CJ15_BACCE</name>
<protein>
    <submittedName>
        <fullName evidence="1">Uncharacterized protein</fullName>
    </submittedName>
</protein>
<organism evidence="1 2">
    <name type="scientific">Bacillus cereus HuA2-1</name>
    <dbReference type="NCBI Taxonomy" id="1053201"/>
    <lineage>
        <taxon>Bacteria</taxon>
        <taxon>Bacillati</taxon>
        <taxon>Bacillota</taxon>
        <taxon>Bacilli</taxon>
        <taxon>Bacillales</taxon>
        <taxon>Bacillaceae</taxon>
        <taxon>Bacillus</taxon>
        <taxon>Bacillus cereus group</taxon>
    </lineage>
</organism>
<comment type="caution">
    <text evidence="1">The sequence shown here is derived from an EMBL/GenBank/DDBJ whole genome shotgun (WGS) entry which is preliminary data.</text>
</comment>